<dbReference type="SUPFAM" id="SSF49899">
    <property type="entry name" value="Concanavalin A-like lectins/glucanases"/>
    <property type="match status" value="1"/>
</dbReference>
<dbReference type="PANTHER" id="PTHR10963:SF55">
    <property type="entry name" value="GLYCOSIDE HYDROLASE FAMILY 16 PROTEIN"/>
    <property type="match status" value="1"/>
</dbReference>
<dbReference type="EMBL" id="JAGGJV010000012">
    <property type="protein sequence ID" value="MBP1861807.1"/>
    <property type="molecule type" value="Genomic_DNA"/>
</dbReference>
<evidence type="ECO:0000256" key="1">
    <source>
        <dbReference type="ARBA" id="ARBA00006865"/>
    </source>
</evidence>
<dbReference type="CDD" id="cd02175">
    <property type="entry name" value="GH16_lichenase"/>
    <property type="match status" value="1"/>
</dbReference>
<keyword evidence="4" id="KW-0326">Glycosidase</keyword>
<keyword evidence="6" id="KW-0472">Membrane</keyword>
<feature type="compositionally biased region" description="Low complexity" evidence="5">
    <location>
        <begin position="336"/>
        <end position="345"/>
    </location>
</feature>
<evidence type="ECO:0000259" key="7">
    <source>
        <dbReference type="PROSITE" id="PS51762"/>
    </source>
</evidence>
<dbReference type="InterPro" id="IPR013320">
    <property type="entry name" value="ConA-like_dom_sf"/>
</dbReference>
<evidence type="ECO:0000256" key="5">
    <source>
        <dbReference type="SAM" id="MobiDB-lite"/>
    </source>
</evidence>
<dbReference type="InterPro" id="IPR000757">
    <property type="entry name" value="Beta-glucanase-like"/>
</dbReference>
<keyword evidence="6" id="KW-1133">Transmembrane helix</keyword>
<dbReference type="PANTHER" id="PTHR10963">
    <property type="entry name" value="GLYCOSYL HYDROLASE-RELATED"/>
    <property type="match status" value="1"/>
</dbReference>
<accession>A0ABS4EV47</accession>
<dbReference type="Pfam" id="PF00722">
    <property type="entry name" value="Glyco_hydro_16"/>
    <property type="match status" value="1"/>
</dbReference>
<dbReference type="InterPro" id="IPR008263">
    <property type="entry name" value="GH16_AS"/>
</dbReference>
<keyword evidence="3" id="KW-0378">Hydrolase</keyword>
<feature type="region of interest" description="Disordered" evidence="5">
    <location>
        <begin position="336"/>
        <end position="359"/>
    </location>
</feature>
<name>A0ABS4EV47_9HYPH</name>
<evidence type="ECO:0000256" key="3">
    <source>
        <dbReference type="ARBA" id="ARBA00022801"/>
    </source>
</evidence>
<feature type="transmembrane region" description="Helical" evidence="6">
    <location>
        <begin position="376"/>
        <end position="396"/>
    </location>
</feature>
<feature type="transmembrane region" description="Helical" evidence="6">
    <location>
        <begin position="117"/>
        <end position="136"/>
    </location>
</feature>
<evidence type="ECO:0000256" key="4">
    <source>
        <dbReference type="ARBA" id="ARBA00023295"/>
    </source>
</evidence>
<protein>
    <submittedName>
        <fullName evidence="8">Beta-glucanase (GH16 family)/peptidoglycan/LPS O-acetylase OafA/YrhL</fullName>
    </submittedName>
</protein>
<keyword evidence="6" id="KW-0812">Transmembrane</keyword>
<feature type="transmembrane region" description="Helical" evidence="6">
    <location>
        <begin position="41"/>
        <end position="58"/>
    </location>
</feature>
<gene>
    <name evidence="8" type="ORF">J2Z75_005336</name>
</gene>
<dbReference type="PROSITE" id="PS51762">
    <property type="entry name" value="GH16_2"/>
    <property type="match status" value="1"/>
</dbReference>
<evidence type="ECO:0000256" key="6">
    <source>
        <dbReference type="SAM" id="Phobius"/>
    </source>
</evidence>
<feature type="transmembrane region" description="Helical" evidence="6">
    <location>
        <begin position="148"/>
        <end position="170"/>
    </location>
</feature>
<evidence type="ECO:0000313" key="8">
    <source>
        <dbReference type="EMBL" id="MBP1861807.1"/>
    </source>
</evidence>
<dbReference type="PRINTS" id="PR00737">
    <property type="entry name" value="GLHYDRLASE16"/>
</dbReference>
<keyword evidence="2" id="KW-0732">Signal</keyword>
<dbReference type="InterPro" id="IPR008264">
    <property type="entry name" value="Beta_glucanase"/>
</dbReference>
<reference evidence="8 9" key="1">
    <citation type="submission" date="2021-03" db="EMBL/GenBank/DDBJ databases">
        <title>Genomic Encyclopedia of Type Strains, Phase IV (KMG-IV): sequencing the most valuable type-strain genomes for metagenomic binning, comparative biology and taxonomic classification.</title>
        <authorList>
            <person name="Goeker M."/>
        </authorList>
    </citation>
    <scope>NUCLEOTIDE SEQUENCE [LARGE SCALE GENOMIC DNA]</scope>
    <source>
        <strain evidence="8 9">DSM 26427</strain>
    </source>
</reference>
<feature type="transmembrane region" description="Helical" evidence="6">
    <location>
        <begin position="206"/>
        <end position="226"/>
    </location>
</feature>
<dbReference type="Proteomes" id="UP000823786">
    <property type="component" value="Unassembled WGS sequence"/>
</dbReference>
<dbReference type="Pfam" id="PF01757">
    <property type="entry name" value="Acyl_transf_3"/>
    <property type="match status" value="1"/>
</dbReference>
<evidence type="ECO:0000256" key="2">
    <source>
        <dbReference type="ARBA" id="ARBA00022729"/>
    </source>
</evidence>
<dbReference type="PROSITE" id="PS01034">
    <property type="entry name" value="GH16_1"/>
    <property type="match status" value="1"/>
</dbReference>
<feature type="transmembrane region" description="Helical" evidence="6">
    <location>
        <begin position="272"/>
        <end position="291"/>
    </location>
</feature>
<feature type="transmembrane region" description="Helical" evidence="6">
    <location>
        <begin position="303"/>
        <end position="321"/>
    </location>
</feature>
<feature type="domain" description="GH16" evidence="7">
    <location>
        <begin position="385"/>
        <end position="619"/>
    </location>
</feature>
<dbReference type="InterPro" id="IPR002656">
    <property type="entry name" value="Acyl_transf_3_dom"/>
</dbReference>
<organism evidence="8 9">
    <name type="scientific">Rhizobium herbae</name>
    <dbReference type="NCBI Taxonomy" id="508661"/>
    <lineage>
        <taxon>Bacteria</taxon>
        <taxon>Pseudomonadati</taxon>
        <taxon>Pseudomonadota</taxon>
        <taxon>Alphaproteobacteria</taxon>
        <taxon>Hyphomicrobiales</taxon>
        <taxon>Rhizobiaceae</taxon>
        <taxon>Rhizobium/Agrobacterium group</taxon>
        <taxon>Rhizobium</taxon>
    </lineage>
</organism>
<feature type="transmembrane region" description="Helical" evidence="6">
    <location>
        <begin position="238"/>
        <end position="260"/>
    </location>
</feature>
<dbReference type="Gene3D" id="2.60.120.200">
    <property type="match status" value="1"/>
</dbReference>
<sequence>MRILLISGIVFVHVPHDPQTSPFLGDNGFIDWIRVFLGDSLFRVGVPCLSAISGYLLFRRGLDAFDYGKTIRSKARTVLLPFLIWSVSFLVLVIIAQRQGIAFGYLPDAANATPRELVTLAFAIESLPINVPLYFLRDLLLCLLLTPVLGFLIKRYPLATLTVFFVYAVFPFPSGIFLKKSILFGFSCGIYASLHKINIRMLDPYAEAIAILFLAAAVLLATGLYWTGPDFPAWLDILRSLTAICGIIGSWAISAVLIRSRLGMRLSKLEGLSFWIFCAHYPLLIAFWMVWNRAAHPGLYPLFYFATPILALIILVTSHNVTKRMMPRLHAVLTGSRAGSGSGSPPTKPGKDGTSPQGLVRHTFPKGKSDTMTKTISAPFAALAVLIAALPASAVAQDASAGTSFVDNFDRIDKKIWYISDGWDNGAHQNCTWSKKQVAVQNGVLELTFEQRKAGKRDYACGEIQTRKRFGFGTYEARIKTADGSGLNSAFFTYIGPTDKKPHDEIDFEVLGKDSGKVQVNQYISAKGGNEKLVDIAGGGNAAFNDYAFIWEQGRLRYYLNGSLVQDVTDPAKIPVNAQKIFFSLWGTDTLSDWMGKFDYQGPAKMQIDRVAFTAPGEKCLFPESITCTLN</sequence>
<comment type="similarity">
    <text evidence="1">Belongs to the glycosyl hydrolase 16 family.</text>
</comment>
<keyword evidence="9" id="KW-1185">Reference proteome</keyword>
<evidence type="ECO:0000313" key="9">
    <source>
        <dbReference type="Proteomes" id="UP000823786"/>
    </source>
</evidence>
<comment type="caution">
    <text evidence="8">The sequence shown here is derived from an EMBL/GenBank/DDBJ whole genome shotgun (WGS) entry which is preliminary data.</text>
</comment>
<feature type="transmembrane region" description="Helical" evidence="6">
    <location>
        <begin position="78"/>
        <end position="97"/>
    </location>
</feature>
<proteinExistence type="inferred from homology"/>
<dbReference type="InterPro" id="IPR050546">
    <property type="entry name" value="Glycosyl_Hydrlase_16"/>
</dbReference>